<protein>
    <submittedName>
        <fullName evidence="1">DUF2164 domain-containing protein</fullName>
    </submittedName>
</protein>
<comment type="caution">
    <text evidence="1">The sequence shown here is derived from an EMBL/GenBank/DDBJ whole genome shotgun (WGS) entry which is preliminary data.</text>
</comment>
<reference evidence="1 2" key="1">
    <citation type="submission" date="2019-09" db="EMBL/GenBank/DDBJ databases">
        <authorList>
            <person name="Chen X.-Y."/>
        </authorList>
    </citation>
    <scope>NUCLEOTIDE SEQUENCE [LARGE SCALE GENOMIC DNA]</scope>
    <source>
        <strain evidence="1 2">NY5</strain>
    </source>
</reference>
<gene>
    <name evidence="1" type="ORF">F0M18_13075</name>
</gene>
<sequence length="81" mass="9215">MSEITLSKDATASLVSKLQSYFSDELDRELGGFEAEFLIEFLARELGPYFYNRGLADAHALFMEKSEEIGYLVQELEKPTD</sequence>
<dbReference type="InterPro" id="IPR018680">
    <property type="entry name" value="DUF2164"/>
</dbReference>
<keyword evidence="2" id="KW-1185">Reference proteome</keyword>
<dbReference type="Pfam" id="PF09932">
    <property type="entry name" value="DUF2164"/>
    <property type="match status" value="1"/>
</dbReference>
<proteinExistence type="predicted"/>
<accession>A0A5B0WU42</accession>
<dbReference type="Proteomes" id="UP000323708">
    <property type="component" value="Unassembled WGS sequence"/>
</dbReference>
<evidence type="ECO:0000313" key="1">
    <source>
        <dbReference type="EMBL" id="KAA1189998.1"/>
    </source>
</evidence>
<dbReference type="EMBL" id="VTUX01000006">
    <property type="protein sequence ID" value="KAA1189998.1"/>
    <property type="molecule type" value="Genomic_DNA"/>
</dbReference>
<dbReference type="AlphaFoldDB" id="A0A5B0WU42"/>
<evidence type="ECO:0000313" key="2">
    <source>
        <dbReference type="Proteomes" id="UP000323708"/>
    </source>
</evidence>
<dbReference type="RefSeq" id="WP_149611898.1">
    <property type="nucleotide sequence ID" value="NZ_VTUX01000006.1"/>
</dbReference>
<name>A0A5B0WU42_9GAMM</name>
<organism evidence="1 2">
    <name type="scientific">Pseudohalioglobus sediminis</name>
    <dbReference type="NCBI Taxonomy" id="2606449"/>
    <lineage>
        <taxon>Bacteria</taxon>
        <taxon>Pseudomonadati</taxon>
        <taxon>Pseudomonadota</taxon>
        <taxon>Gammaproteobacteria</taxon>
        <taxon>Cellvibrionales</taxon>
        <taxon>Halieaceae</taxon>
        <taxon>Pseudohalioglobus</taxon>
    </lineage>
</organism>